<keyword evidence="10" id="KW-0044">Antibiotic</keyword>
<keyword evidence="8" id="KW-0611">Plant defense</keyword>
<keyword evidence="2" id="KW-0929">Antimicrobial</keyword>
<dbReference type="PANTHER" id="PTHR32080">
    <property type="entry name" value="ANTIFUNGAL PROTEIN GINKBILOBIN-2-LIKE"/>
    <property type="match status" value="1"/>
</dbReference>
<keyword evidence="11" id="KW-0465">Mannose-binding</keyword>
<feature type="signal peptide" evidence="15">
    <location>
        <begin position="1"/>
        <end position="25"/>
    </location>
</feature>
<keyword evidence="5 15" id="KW-0732">Signal</keyword>
<keyword evidence="9" id="KW-0965">Cell junction</keyword>
<evidence type="ECO:0000256" key="10">
    <source>
        <dbReference type="ARBA" id="ARBA00023022"/>
    </source>
</evidence>
<evidence type="ECO:0000313" key="18">
    <source>
        <dbReference type="Proteomes" id="UP001497516"/>
    </source>
</evidence>
<evidence type="ECO:0000256" key="9">
    <source>
        <dbReference type="ARBA" id="ARBA00022949"/>
    </source>
</evidence>
<reference evidence="17 18" key="1">
    <citation type="submission" date="2024-04" db="EMBL/GenBank/DDBJ databases">
        <authorList>
            <person name="Fracassetti M."/>
        </authorList>
    </citation>
    <scope>NUCLEOTIDE SEQUENCE [LARGE SCALE GENOMIC DNA]</scope>
</reference>
<evidence type="ECO:0000313" key="17">
    <source>
        <dbReference type="EMBL" id="CAL1393282.1"/>
    </source>
</evidence>
<feature type="domain" description="Gnk2-homologous" evidence="16">
    <location>
        <begin position="41"/>
        <end position="146"/>
    </location>
</feature>
<keyword evidence="6" id="KW-0430">Lectin</keyword>
<dbReference type="AlphaFoldDB" id="A0AAV2F5G5"/>
<evidence type="ECO:0000256" key="5">
    <source>
        <dbReference type="ARBA" id="ARBA00022729"/>
    </source>
</evidence>
<dbReference type="GO" id="GO:0050832">
    <property type="term" value="P:defense response to fungus"/>
    <property type="evidence" value="ECO:0007669"/>
    <property type="project" value="UniProtKB-KW"/>
</dbReference>
<accession>A0AAV2F5G5</accession>
<dbReference type="PANTHER" id="PTHR32080:SF54">
    <property type="entry name" value="GNK2-HOMOLOGOUS DOMAIN-CONTAINING PROTEIN"/>
    <property type="match status" value="1"/>
</dbReference>
<name>A0AAV2F5G5_9ROSI</name>
<dbReference type="CDD" id="cd23509">
    <property type="entry name" value="Gnk2-like"/>
    <property type="match status" value="1"/>
</dbReference>
<keyword evidence="3" id="KW-0295">Fungicide</keyword>
<dbReference type="GO" id="GO:0005886">
    <property type="term" value="C:plasma membrane"/>
    <property type="evidence" value="ECO:0007669"/>
    <property type="project" value="UniProtKB-SubCell"/>
</dbReference>
<evidence type="ECO:0000256" key="1">
    <source>
        <dbReference type="ARBA" id="ARBA00004251"/>
    </source>
</evidence>
<evidence type="ECO:0000256" key="6">
    <source>
        <dbReference type="ARBA" id="ARBA00022734"/>
    </source>
</evidence>
<evidence type="ECO:0000256" key="15">
    <source>
        <dbReference type="SAM" id="SignalP"/>
    </source>
</evidence>
<keyword evidence="7" id="KW-0677">Repeat</keyword>
<evidence type="ECO:0000256" key="13">
    <source>
        <dbReference type="ARBA" id="ARBA00024184"/>
    </source>
</evidence>
<dbReference type="PROSITE" id="PS51473">
    <property type="entry name" value="GNK2"/>
    <property type="match status" value="1"/>
</dbReference>
<dbReference type="InterPro" id="IPR051378">
    <property type="entry name" value="Cell2Cell_Antifungal"/>
</dbReference>
<evidence type="ECO:0000256" key="2">
    <source>
        <dbReference type="ARBA" id="ARBA00022529"/>
    </source>
</evidence>
<sequence>MTMRGARSVIVWAIIWLVCSSSSNSSSGESSRMQTDHHTMEAAGVPSCSPIRIKNGDPTAGAIAALVRKLLSATPKLINHPARKRCFRASYGGKTAYGAVSCFNDIAHCETCLDAALEVISDGCFDRIGARVNMGSCFMRFENYKFCKND</sequence>
<dbReference type="Gene3D" id="3.30.430.20">
    <property type="entry name" value="Gnk2 domain, C-X8-C-X2-C motif"/>
    <property type="match status" value="1"/>
</dbReference>
<evidence type="ECO:0000256" key="12">
    <source>
        <dbReference type="ARBA" id="ARBA00023157"/>
    </source>
</evidence>
<dbReference type="InterPro" id="IPR038408">
    <property type="entry name" value="GNK2_sf"/>
</dbReference>
<dbReference type="GO" id="GO:0031640">
    <property type="term" value="P:killing of cells of another organism"/>
    <property type="evidence" value="ECO:0007669"/>
    <property type="project" value="UniProtKB-KW"/>
</dbReference>
<proteinExistence type="inferred from homology"/>
<evidence type="ECO:0000256" key="4">
    <source>
        <dbReference type="ARBA" id="ARBA00022581"/>
    </source>
</evidence>
<comment type="subcellular location">
    <subcellularLocation>
        <location evidence="13">Cell junction</location>
        <location evidence="13">Plasmodesma</location>
    </subcellularLocation>
    <subcellularLocation>
        <location evidence="1">Cell membrane</location>
        <topology evidence="1">Single-pass type I membrane protein</topology>
    </subcellularLocation>
</comment>
<dbReference type="GO" id="GO:0009506">
    <property type="term" value="C:plasmodesma"/>
    <property type="evidence" value="ECO:0007669"/>
    <property type="project" value="UniProtKB-SubCell"/>
</dbReference>
<keyword evidence="18" id="KW-1185">Reference proteome</keyword>
<dbReference type="Proteomes" id="UP001497516">
    <property type="component" value="Chromosome 6"/>
</dbReference>
<dbReference type="EMBL" id="OZ034819">
    <property type="protein sequence ID" value="CAL1393282.1"/>
    <property type="molecule type" value="Genomic_DNA"/>
</dbReference>
<evidence type="ECO:0000256" key="11">
    <source>
        <dbReference type="ARBA" id="ARBA00023035"/>
    </source>
</evidence>
<dbReference type="GO" id="GO:0005537">
    <property type="term" value="F:D-mannose binding"/>
    <property type="evidence" value="ECO:0007669"/>
    <property type="project" value="UniProtKB-KW"/>
</dbReference>
<dbReference type="InterPro" id="IPR002902">
    <property type="entry name" value="GNK2"/>
</dbReference>
<protein>
    <recommendedName>
        <fullName evidence="16">Gnk2-homologous domain-containing protein</fullName>
    </recommendedName>
</protein>
<feature type="chain" id="PRO_5043999242" description="Gnk2-homologous domain-containing protein" evidence="15">
    <location>
        <begin position="26"/>
        <end position="150"/>
    </location>
</feature>
<evidence type="ECO:0000256" key="3">
    <source>
        <dbReference type="ARBA" id="ARBA00022577"/>
    </source>
</evidence>
<evidence type="ECO:0000256" key="7">
    <source>
        <dbReference type="ARBA" id="ARBA00022737"/>
    </source>
</evidence>
<evidence type="ECO:0000256" key="14">
    <source>
        <dbReference type="ARBA" id="ARBA00038393"/>
    </source>
</evidence>
<evidence type="ECO:0000256" key="8">
    <source>
        <dbReference type="ARBA" id="ARBA00022821"/>
    </source>
</evidence>
<evidence type="ECO:0000259" key="16">
    <source>
        <dbReference type="PROSITE" id="PS51473"/>
    </source>
</evidence>
<gene>
    <name evidence="17" type="ORF">LTRI10_LOCUS33871</name>
</gene>
<organism evidence="17 18">
    <name type="scientific">Linum trigynum</name>
    <dbReference type="NCBI Taxonomy" id="586398"/>
    <lineage>
        <taxon>Eukaryota</taxon>
        <taxon>Viridiplantae</taxon>
        <taxon>Streptophyta</taxon>
        <taxon>Embryophyta</taxon>
        <taxon>Tracheophyta</taxon>
        <taxon>Spermatophyta</taxon>
        <taxon>Magnoliopsida</taxon>
        <taxon>eudicotyledons</taxon>
        <taxon>Gunneridae</taxon>
        <taxon>Pentapetalae</taxon>
        <taxon>rosids</taxon>
        <taxon>fabids</taxon>
        <taxon>Malpighiales</taxon>
        <taxon>Linaceae</taxon>
        <taxon>Linum</taxon>
    </lineage>
</organism>
<keyword evidence="12" id="KW-1015">Disulfide bond</keyword>
<dbReference type="GO" id="GO:0042742">
    <property type="term" value="P:defense response to bacterium"/>
    <property type="evidence" value="ECO:0007669"/>
    <property type="project" value="UniProtKB-KW"/>
</dbReference>
<comment type="similarity">
    <text evidence="14">Belongs to the cysteine-rich repeat secretory protein family. Plasmodesmata-located proteins (PDLD) subfamily.</text>
</comment>
<dbReference type="Pfam" id="PF01657">
    <property type="entry name" value="Stress-antifung"/>
    <property type="match status" value="1"/>
</dbReference>
<keyword evidence="4" id="KW-0945">Host-virus interaction</keyword>